<dbReference type="RefSeq" id="WP_191125923.1">
    <property type="nucleotide sequence ID" value="NZ_JACXWY010000032.1"/>
</dbReference>
<dbReference type="SUPFAM" id="SSF53474">
    <property type="entry name" value="alpha/beta-Hydrolases"/>
    <property type="match status" value="1"/>
</dbReference>
<evidence type="ECO:0000313" key="2">
    <source>
        <dbReference type="EMBL" id="MBD3849220.1"/>
    </source>
</evidence>
<dbReference type="InterPro" id="IPR029058">
    <property type="entry name" value="AB_hydrolase_fold"/>
</dbReference>
<dbReference type="PANTHER" id="PTHR12277:SF81">
    <property type="entry name" value="PROTEIN ABHD13"/>
    <property type="match status" value="1"/>
</dbReference>
<feature type="domain" description="AB hydrolase-1" evidence="1">
    <location>
        <begin position="75"/>
        <end position="200"/>
    </location>
</feature>
<accession>A0A927I101</accession>
<reference evidence="2" key="1">
    <citation type="submission" date="2020-09" db="EMBL/GenBank/DDBJ databases">
        <title>Bosea spartocytisi sp. nov. a root nodule endophyte of Spartocytisus supranubius in the high mountain ecosystem fo the Teide National Park (Canary Islands, Spain).</title>
        <authorList>
            <person name="Pulido-Suarez L."/>
            <person name="Peix A."/>
            <person name="Igual J.M."/>
            <person name="Socas-Perez N."/>
            <person name="Velazquez E."/>
            <person name="Flores-Felix J.D."/>
            <person name="Leon-Barrios M."/>
        </authorList>
    </citation>
    <scope>NUCLEOTIDE SEQUENCE</scope>
    <source>
        <strain evidence="2">SSUT16</strain>
    </source>
</reference>
<name>A0A927I101_9HYPH</name>
<keyword evidence="2" id="KW-0378">Hydrolase</keyword>
<dbReference type="GO" id="GO:0016787">
    <property type="term" value="F:hydrolase activity"/>
    <property type="evidence" value="ECO:0007669"/>
    <property type="project" value="UniProtKB-KW"/>
</dbReference>
<evidence type="ECO:0000313" key="3">
    <source>
        <dbReference type="Proteomes" id="UP000619295"/>
    </source>
</evidence>
<protein>
    <submittedName>
        <fullName evidence="2">Alpha/beta fold hydrolase</fullName>
    </submittedName>
</protein>
<sequence>MLLRLTRIVLLLALAAYLATLGLLYAYQRDLVFPLNPAKADIASAGLPAAEEVSVTTADGERLVAWAVAPRGDKPVLLYFQGNAGNLGGRGRAERLRALTADGTGLFAISYRGYGGSTGSPSEEGLQQDARAAYAAAVQRYGADRLVGYGESLGTGVVLKLAAERPLKAVVLEAPYLSALAVAEARYPYLPLGPFMRDPFRSDTVIEEINAPLLVMHGERDGVIPIAQGQALYDLAKPPKRFLRFPEGRHADLPEHGAIPEVRRFLADVGQGQFSGAQVRTVP</sequence>
<proteinExistence type="predicted"/>
<dbReference type="Pfam" id="PF00561">
    <property type="entry name" value="Abhydrolase_1"/>
    <property type="match status" value="1"/>
</dbReference>
<dbReference type="EMBL" id="JACXWY010000032">
    <property type="protein sequence ID" value="MBD3849220.1"/>
    <property type="molecule type" value="Genomic_DNA"/>
</dbReference>
<dbReference type="InterPro" id="IPR000073">
    <property type="entry name" value="AB_hydrolase_1"/>
</dbReference>
<gene>
    <name evidence="2" type="ORF">IED13_26260</name>
</gene>
<evidence type="ECO:0000259" key="1">
    <source>
        <dbReference type="Pfam" id="PF00561"/>
    </source>
</evidence>
<comment type="caution">
    <text evidence="2">The sequence shown here is derived from an EMBL/GenBank/DDBJ whole genome shotgun (WGS) entry which is preliminary data.</text>
</comment>
<dbReference type="PANTHER" id="PTHR12277">
    <property type="entry name" value="ALPHA/BETA HYDROLASE DOMAIN-CONTAINING PROTEIN"/>
    <property type="match status" value="1"/>
</dbReference>
<dbReference type="Proteomes" id="UP000619295">
    <property type="component" value="Unassembled WGS sequence"/>
</dbReference>
<organism evidence="2 3">
    <name type="scientific">Bosea spartocytisi</name>
    <dbReference type="NCBI Taxonomy" id="2773451"/>
    <lineage>
        <taxon>Bacteria</taxon>
        <taxon>Pseudomonadati</taxon>
        <taxon>Pseudomonadota</taxon>
        <taxon>Alphaproteobacteria</taxon>
        <taxon>Hyphomicrobiales</taxon>
        <taxon>Boseaceae</taxon>
        <taxon>Bosea</taxon>
    </lineage>
</organism>
<dbReference type="Gene3D" id="3.40.50.1820">
    <property type="entry name" value="alpha/beta hydrolase"/>
    <property type="match status" value="1"/>
</dbReference>
<dbReference type="AlphaFoldDB" id="A0A927I101"/>
<keyword evidence="3" id="KW-1185">Reference proteome</keyword>